<dbReference type="InterPro" id="IPR038731">
    <property type="entry name" value="RgtA/B/C-like"/>
</dbReference>
<name>A0A662D8Y5_UNCAE</name>
<evidence type="ECO:0000256" key="6">
    <source>
        <dbReference type="ARBA" id="ARBA00022989"/>
    </source>
</evidence>
<feature type="transmembrane region" description="Helical" evidence="8">
    <location>
        <begin position="219"/>
        <end position="236"/>
    </location>
</feature>
<keyword evidence="4" id="KW-0808">Transferase</keyword>
<evidence type="ECO:0000256" key="4">
    <source>
        <dbReference type="ARBA" id="ARBA00022679"/>
    </source>
</evidence>
<evidence type="ECO:0000256" key="5">
    <source>
        <dbReference type="ARBA" id="ARBA00022692"/>
    </source>
</evidence>
<dbReference type="GO" id="GO:0010041">
    <property type="term" value="P:response to iron(III) ion"/>
    <property type="evidence" value="ECO:0007669"/>
    <property type="project" value="TreeGrafter"/>
</dbReference>
<feature type="transmembrane region" description="Helical" evidence="8">
    <location>
        <begin position="144"/>
        <end position="164"/>
    </location>
</feature>
<organism evidence="10 11">
    <name type="scientific">Aerophobetes bacterium</name>
    <dbReference type="NCBI Taxonomy" id="2030807"/>
    <lineage>
        <taxon>Bacteria</taxon>
        <taxon>Candidatus Aerophobota</taxon>
    </lineage>
</organism>
<keyword evidence="3" id="KW-0328">Glycosyltransferase</keyword>
<dbReference type="Proteomes" id="UP000280417">
    <property type="component" value="Unassembled WGS sequence"/>
</dbReference>
<evidence type="ECO:0000256" key="2">
    <source>
        <dbReference type="ARBA" id="ARBA00022475"/>
    </source>
</evidence>
<dbReference type="EMBL" id="QMQA01000312">
    <property type="protein sequence ID" value="RLE10699.1"/>
    <property type="molecule type" value="Genomic_DNA"/>
</dbReference>
<comment type="caution">
    <text evidence="10">The sequence shown here is derived from an EMBL/GenBank/DDBJ whole genome shotgun (WGS) entry which is preliminary data.</text>
</comment>
<gene>
    <name evidence="10" type="ORF">DRJ04_09045</name>
</gene>
<evidence type="ECO:0000256" key="3">
    <source>
        <dbReference type="ARBA" id="ARBA00022676"/>
    </source>
</evidence>
<feature type="domain" description="Glycosyltransferase RgtA/B/C/D-like" evidence="9">
    <location>
        <begin position="74"/>
        <end position="234"/>
    </location>
</feature>
<dbReference type="GO" id="GO:0016763">
    <property type="term" value="F:pentosyltransferase activity"/>
    <property type="evidence" value="ECO:0007669"/>
    <property type="project" value="TreeGrafter"/>
</dbReference>
<reference evidence="10 11" key="1">
    <citation type="submission" date="2018-06" db="EMBL/GenBank/DDBJ databases">
        <title>Extensive metabolic versatility and redundancy in microbially diverse, dynamic hydrothermal sediments.</title>
        <authorList>
            <person name="Dombrowski N."/>
            <person name="Teske A."/>
            <person name="Baker B.J."/>
        </authorList>
    </citation>
    <scope>NUCLEOTIDE SEQUENCE [LARGE SCALE GENOMIC DNA]</scope>
    <source>
        <strain evidence="10">B3_G15</strain>
    </source>
</reference>
<protein>
    <recommendedName>
        <fullName evidence="9">Glycosyltransferase RgtA/B/C/D-like domain-containing protein</fullName>
    </recommendedName>
</protein>
<comment type="subcellular location">
    <subcellularLocation>
        <location evidence="1">Cell membrane</location>
        <topology evidence="1">Multi-pass membrane protein</topology>
    </subcellularLocation>
</comment>
<feature type="transmembrane region" description="Helical" evidence="8">
    <location>
        <begin position="393"/>
        <end position="415"/>
    </location>
</feature>
<dbReference type="GO" id="GO:0005886">
    <property type="term" value="C:plasma membrane"/>
    <property type="evidence" value="ECO:0007669"/>
    <property type="project" value="UniProtKB-SubCell"/>
</dbReference>
<dbReference type="Pfam" id="PF13231">
    <property type="entry name" value="PMT_2"/>
    <property type="match status" value="1"/>
</dbReference>
<evidence type="ECO:0000313" key="11">
    <source>
        <dbReference type="Proteomes" id="UP000280417"/>
    </source>
</evidence>
<dbReference type="PANTHER" id="PTHR33908:SF3">
    <property type="entry name" value="UNDECAPRENYL PHOSPHATE-ALPHA-4-AMINO-4-DEOXY-L-ARABINOSE ARABINOSYL TRANSFERASE"/>
    <property type="match status" value="1"/>
</dbReference>
<feature type="transmembrane region" description="Helical" evidence="8">
    <location>
        <begin position="20"/>
        <end position="42"/>
    </location>
</feature>
<evidence type="ECO:0000256" key="7">
    <source>
        <dbReference type="ARBA" id="ARBA00023136"/>
    </source>
</evidence>
<keyword evidence="7 8" id="KW-0472">Membrane</keyword>
<evidence type="ECO:0000259" key="9">
    <source>
        <dbReference type="Pfam" id="PF13231"/>
    </source>
</evidence>
<feature type="transmembrane region" description="Helical" evidence="8">
    <location>
        <begin position="307"/>
        <end position="323"/>
    </location>
</feature>
<evidence type="ECO:0000313" key="10">
    <source>
        <dbReference type="EMBL" id="RLE10699.1"/>
    </source>
</evidence>
<accession>A0A662D8Y5</accession>
<feature type="transmembrane region" description="Helical" evidence="8">
    <location>
        <begin position="269"/>
        <end position="295"/>
    </location>
</feature>
<dbReference type="PANTHER" id="PTHR33908">
    <property type="entry name" value="MANNOSYLTRANSFERASE YKCB-RELATED"/>
    <property type="match status" value="1"/>
</dbReference>
<feature type="transmembrane region" description="Helical" evidence="8">
    <location>
        <begin position="95"/>
        <end position="115"/>
    </location>
</feature>
<proteinExistence type="predicted"/>
<dbReference type="AlphaFoldDB" id="A0A662D8Y5"/>
<evidence type="ECO:0000256" key="8">
    <source>
        <dbReference type="SAM" id="Phobius"/>
    </source>
</evidence>
<feature type="transmembrane region" description="Helical" evidence="8">
    <location>
        <begin position="359"/>
        <end position="381"/>
    </location>
</feature>
<feature type="transmembrane region" description="Helical" evidence="8">
    <location>
        <begin position="422"/>
        <end position="444"/>
    </location>
</feature>
<sequence>MKNQQKDISWYVFLQKEWPYISILIALCAYLFLFKLGSVSLWETDEPIYGEVAKEILKSGDWITLHFNYRAWFDKPPLYMWLTALWYYLSGWNEFTTRISSSLFGIGHVIAVYFFGRVMFNKRVGFFSAIFLATRLQFIIQSRLALVDIPLSFFITLSCLFFYLGTATSYKRYYFLLSSLFAGVATLTKGPVGVVIPLLIIGIYLFLTRNLKQLKKMSLPWMSLIFLLVASPWYIAEIIRHGRSFIDNFFLLRTVARFTTPFEGHTGPVYYYFGVLFLGFFPWSSFLPFSFFHLLKKKEKIERKKSFLIISWFCVIFIFFSLAKSKLPGYILPLYPACALAVGRLWDDFAERKVAGKRGLFISFGLFFLLLIVFTLALLMVAKPSFPQEYSLFSGYLLLMVFGLFAGGIFSFIALFTRKRAFLSPAGLVAGMCFLVWVLTIYILPLTESFKPTKFLAKQITSVIQPGERIGNYPARNEDFMSFDCSLIYYCDHPVVGLNSEKDLKAFLASKERVYCVMSVEAYQKVKKRLEGTPVYILSRRDGKVLLSNREK</sequence>
<feature type="transmembrane region" description="Helical" evidence="8">
    <location>
        <begin position="329"/>
        <end position="347"/>
    </location>
</feature>
<keyword evidence="6 8" id="KW-1133">Transmembrane helix</keyword>
<evidence type="ECO:0000256" key="1">
    <source>
        <dbReference type="ARBA" id="ARBA00004651"/>
    </source>
</evidence>
<keyword evidence="2" id="KW-1003">Cell membrane</keyword>
<dbReference type="InterPro" id="IPR050297">
    <property type="entry name" value="LipidA_mod_glycosyltrf_83"/>
</dbReference>
<dbReference type="GO" id="GO:0009103">
    <property type="term" value="P:lipopolysaccharide biosynthetic process"/>
    <property type="evidence" value="ECO:0007669"/>
    <property type="project" value="UniProtKB-ARBA"/>
</dbReference>
<keyword evidence="5 8" id="KW-0812">Transmembrane</keyword>
<feature type="transmembrane region" description="Helical" evidence="8">
    <location>
        <begin position="176"/>
        <end position="207"/>
    </location>
</feature>